<feature type="domain" description="Importin N-terminal" evidence="11">
    <location>
        <begin position="77"/>
        <end position="147"/>
    </location>
</feature>
<dbReference type="AlphaFoldDB" id="A0A4Y9Y8P9"/>
<dbReference type="GO" id="GO:0006606">
    <property type="term" value="P:protein import into nucleus"/>
    <property type="evidence" value="ECO:0007669"/>
    <property type="project" value="InterPro"/>
</dbReference>
<dbReference type="Pfam" id="PF13513">
    <property type="entry name" value="HEAT_EZ"/>
    <property type="match status" value="1"/>
</dbReference>
<name>A0A4Y9Y8P9_9APHY</name>
<dbReference type="InterPro" id="IPR011989">
    <property type="entry name" value="ARM-like"/>
</dbReference>
<dbReference type="SMART" id="SM00185">
    <property type="entry name" value="ARM"/>
    <property type="match status" value="4"/>
</dbReference>
<keyword evidence="8" id="KW-0539">Nucleus</keyword>
<keyword evidence="7" id="KW-0653">Protein transport</keyword>
<dbReference type="InterPro" id="IPR001494">
    <property type="entry name" value="Importin-beta_N"/>
</dbReference>
<dbReference type="GO" id="GO:0005737">
    <property type="term" value="C:cytoplasm"/>
    <property type="evidence" value="ECO:0007669"/>
    <property type="project" value="UniProtKB-SubCell"/>
</dbReference>
<accession>A0A4Y9Y8P9</accession>
<comment type="subcellular location">
    <subcellularLocation>
        <location evidence="2">Cytoplasm</location>
    </subcellularLocation>
    <subcellularLocation>
        <location evidence="1">Nucleus envelope</location>
    </subcellularLocation>
</comment>
<comment type="caution">
    <text evidence="12">The sequence shown here is derived from an EMBL/GenBank/DDBJ whole genome shotgun (WGS) entry which is preliminary data.</text>
</comment>
<gene>
    <name evidence="12" type="ORF">EVJ58_g6241</name>
</gene>
<keyword evidence="6" id="KW-0677">Repeat</keyword>
<dbReference type="STRING" id="34475.A0A4Y9Y8P9"/>
<dbReference type="SUPFAM" id="SSF48371">
    <property type="entry name" value="ARM repeat"/>
    <property type="match status" value="1"/>
</dbReference>
<evidence type="ECO:0000256" key="10">
    <source>
        <dbReference type="ARBA" id="ARBA00083566"/>
    </source>
</evidence>
<dbReference type="EMBL" id="SEKV01000342">
    <property type="protein sequence ID" value="TFY58725.1"/>
    <property type="molecule type" value="Genomic_DNA"/>
</dbReference>
<evidence type="ECO:0000259" key="11">
    <source>
        <dbReference type="PROSITE" id="PS50166"/>
    </source>
</evidence>
<evidence type="ECO:0000313" key="12">
    <source>
        <dbReference type="EMBL" id="TFY58725.1"/>
    </source>
</evidence>
<evidence type="ECO:0000256" key="1">
    <source>
        <dbReference type="ARBA" id="ARBA00004259"/>
    </source>
</evidence>
<dbReference type="Proteomes" id="UP000298390">
    <property type="component" value="Unassembled WGS sequence"/>
</dbReference>
<evidence type="ECO:0000313" key="13">
    <source>
        <dbReference type="Proteomes" id="UP000298390"/>
    </source>
</evidence>
<dbReference type="Gene3D" id="1.25.10.10">
    <property type="entry name" value="Leucine-rich Repeat Variant"/>
    <property type="match status" value="1"/>
</dbReference>
<dbReference type="Pfam" id="PF25574">
    <property type="entry name" value="TPR_IMB1"/>
    <property type="match status" value="1"/>
</dbReference>
<dbReference type="GO" id="GO:0005635">
    <property type="term" value="C:nuclear envelope"/>
    <property type="evidence" value="ECO:0007669"/>
    <property type="project" value="UniProtKB-SubCell"/>
</dbReference>
<keyword evidence="4" id="KW-0813">Transport</keyword>
<dbReference type="InterPro" id="IPR000225">
    <property type="entry name" value="Armadillo"/>
</dbReference>
<dbReference type="PROSITE" id="PS50166">
    <property type="entry name" value="IMPORTIN_B_NT"/>
    <property type="match status" value="1"/>
</dbReference>
<evidence type="ECO:0000256" key="4">
    <source>
        <dbReference type="ARBA" id="ARBA00022448"/>
    </source>
</evidence>
<evidence type="ECO:0000256" key="3">
    <source>
        <dbReference type="ARBA" id="ARBA00010907"/>
    </source>
</evidence>
<organism evidence="12 13">
    <name type="scientific">Rhodofomes roseus</name>
    <dbReference type="NCBI Taxonomy" id="34475"/>
    <lineage>
        <taxon>Eukaryota</taxon>
        <taxon>Fungi</taxon>
        <taxon>Dikarya</taxon>
        <taxon>Basidiomycota</taxon>
        <taxon>Agaricomycotina</taxon>
        <taxon>Agaricomycetes</taxon>
        <taxon>Polyporales</taxon>
        <taxon>Rhodofomes</taxon>
    </lineage>
</organism>
<protein>
    <recommendedName>
        <fullName evidence="9">Importin-95</fullName>
    </recommendedName>
    <alternativeName>
        <fullName evidence="10">Karyopherin-95</fullName>
    </alternativeName>
</protein>
<dbReference type="InterPro" id="IPR016024">
    <property type="entry name" value="ARM-type_fold"/>
</dbReference>
<comment type="similarity">
    <text evidence="3">Belongs to the importin beta family. Importin beta-1 subfamily.</text>
</comment>
<dbReference type="FunFam" id="1.25.10.10:FF:000027">
    <property type="entry name" value="Importin subunit beta-1"/>
    <property type="match status" value="1"/>
</dbReference>
<dbReference type="Pfam" id="PF03810">
    <property type="entry name" value="IBN_N"/>
    <property type="match status" value="1"/>
</dbReference>
<dbReference type="InterPro" id="IPR040122">
    <property type="entry name" value="Importin_beta"/>
</dbReference>
<evidence type="ECO:0000256" key="5">
    <source>
        <dbReference type="ARBA" id="ARBA00022490"/>
    </source>
</evidence>
<keyword evidence="5" id="KW-0963">Cytoplasm</keyword>
<evidence type="ECO:0000256" key="6">
    <source>
        <dbReference type="ARBA" id="ARBA00022737"/>
    </source>
</evidence>
<proteinExistence type="inferred from homology"/>
<dbReference type="GO" id="GO:0031267">
    <property type="term" value="F:small GTPase binding"/>
    <property type="evidence" value="ECO:0007669"/>
    <property type="project" value="InterPro"/>
</dbReference>
<evidence type="ECO:0000256" key="7">
    <source>
        <dbReference type="ARBA" id="ARBA00022927"/>
    </source>
</evidence>
<evidence type="ECO:0000256" key="2">
    <source>
        <dbReference type="ARBA" id="ARBA00004496"/>
    </source>
</evidence>
<dbReference type="InterPro" id="IPR058584">
    <property type="entry name" value="IMB1_TNPO1-like_TPR"/>
</dbReference>
<reference evidence="12 13" key="1">
    <citation type="submission" date="2019-01" db="EMBL/GenBank/DDBJ databases">
        <title>Genome sequencing of the rare red list fungi Fomitopsis rosea.</title>
        <authorList>
            <person name="Buettner E."/>
            <person name="Kellner H."/>
        </authorList>
    </citation>
    <scope>NUCLEOTIDE SEQUENCE [LARGE SCALE GENOMIC DNA]</scope>
    <source>
        <strain evidence="12 13">DSM 105464</strain>
    </source>
</reference>
<sequence>MNASELLANTLSAGAHPPFSLLSASVALKLIPALFVHARRWTHASGCDREARGRVPGELCQCRPSPDRPPTDSCLRDGQPAYMMMLSTELVNESSPQHVRNAAGLALKNALTARESARQLDNSNRWLALDDNTRNKVKQDGMMALGSTNAKIGTVAAQVVAAIASVELPQGQWSELIEILLGFVNNQSSTNMRVATLQAIGFICETIKPEILAMRSNEILTAVIHGARKEEPSPEVQLAAITALLNSLEFVRENFEREGERNYIMQVVCEATQSPSVTVQVGAFECLVKIMTLYYEKMSFYMERALFGLTVMGMKHTEETIALQAVEFWSTVCEIETDLIWEAQEASEYGELPENESKFFAKIALPEIVPVLLQLLTRQEEDADEDEWNISMAAGTCLGLLAQAVADTIVPAVIPFIEANIKAQDWHHREAAVMAFGSILEGPDPNVLTPLVNQALPILIDMMNDPNLHVKDTDAWTLGRICDLLINTIKPDVHLHPLVSALVNGLQDNPRIVANCCWALMNLADQLGYSEGDDVSAANTNPLSPYVDGIVQALLRVTETASNEGNYRTAAYEAITSYVTHSSADTIPVVQNTAVAILARMEQLLAMQNQIVGVDDRNNWNDLQSNFCSVIISVTRKLGEGIQPLADRIMTLILQLMSAAGKTSTILEDAFLVVGSLAASLEQGFAPYISAFLPFLYPALKAFDDTQLCTVAVGVIGDICRALGEHSSQYANAFMGVLLEDLSSEVLNRDVKVSILSCFGDIALAIGMTFEPYMQTTMGVLRQAGAVQPNPLDLDMVEYVASLREGILEAYTGIVAGLKNTEKSTLLLPHIPHILELVQKCLADSERTDTAAKLCFGLIGDLADTFPDGQVKQLLLSDWLMNELRQKNRYPQDVKKTLRWAREMVKRATA</sequence>
<dbReference type="PANTHER" id="PTHR10527">
    <property type="entry name" value="IMPORTIN BETA"/>
    <property type="match status" value="1"/>
</dbReference>
<evidence type="ECO:0000256" key="9">
    <source>
        <dbReference type="ARBA" id="ARBA00079884"/>
    </source>
</evidence>
<evidence type="ECO:0000256" key="8">
    <source>
        <dbReference type="ARBA" id="ARBA00023242"/>
    </source>
</evidence>